<dbReference type="Gene3D" id="2.40.37.10">
    <property type="entry name" value="Lyase, Ornithine Decarboxylase, Chain A, domain 1"/>
    <property type="match status" value="1"/>
</dbReference>
<dbReference type="InterPro" id="IPR022657">
    <property type="entry name" value="De-COase2_CS"/>
</dbReference>
<feature type="active site" description="Proton donor" evidence="7">
    <location>
        <position position="526"/>
    </location>
</feature>
<keyword evidence="3 5" id="KW-0663">Pyridoxal phosphate</keyword>
<feature type="binding site" evidence="5">
    <location>
        <position position="413"/>
    </location>
    <ligand>
        <name>pyridoxal 5'-phosphate</name>
        <dbReference type="ChEBI" id="CHEBI:597326"/>
    </ligand>
</feature>
<dbReference type="SUPFAM" id="SSF50621">
    <property type="entry name" value="Alanine racemase C-terminal domain-like"/>
    <property type="match status" value="1"/>
</dbReference>
<comment type="cofactor">
    <cofactor evidence="1 5 7 8">
        <name>pyridoxal 5'-phosphate</name>
        <dbReference type="ChEBI" id="CHEBI:597326"/>
    </cofactor>
</comment>
<feature type="binding site" evidence="5">
    <location>
        <position position="495"/>
    </location>
    <ligand>
        <name>substrate</name>
    </ligand>
</feature>
<dbReference type="CDD" id="cd06828">
    <property type="entry name" value="PLPDE_III_DapDC"/>
    <property type="match status" value="1"/>
</dbReference>
<dbReference type="Gene3D" id="3.20.20.10">
    <property type="entry name" value="Alanine racemase"/>
    <property type="match status" value="1"/>
</dbReference>
<dbReference type="InterPro" id="IPR029066">
    <property type="entry name" value="PLP-binding_barrel"/>
</dbReference>
<feature type="binding site" evidence="5">
    <location>
        <position position="458"/>
    </location>
    <ligand>
        <name>substrate</name>
    </ligand>
</feature>
<feature type="binding site" evidence="5">
    <location>
        <begin position="455"/>
        <end position="458"/>
    </location>
    <ligand>
        <name>pyridoxal 5'-phosphate</name>
        <dbReference type="ChEBI" id="CHEBI:597326"/>
    </ligand>
</feature>
<dbReference type="NCBIfam" id="TIGR01048">
    <property type="entry name" value="lysA"/>
    <property type="match status" value="1"/>
</dbReference>
<dbReference type="EC" id="4.1.1.20" evidence="5 6"/>
<dbReference type="GO" id="GO:0009089">
    <property type="term" value="P:lysine biosynthetic process via diaminopimelate"/>
    <property type="evidence" value="ECO:0007669"/>
    <property type="project" value="UniProtKB-UniRule"/>
</dbReference>
<dbReference type="PRINTS" id="PR01181">
    <property type="entry name" value="DAPDCRBXLASE"/>
</dbReference>
<comment type="subunit">
    <text evidence="5">Homodimer.</text>
</comment>
<dbReference type="EMBL" id="JACRSV010000001">
    <property type="protein sequence ID" value="MBC8558652.1"/>
    <property type="molecule type" value="Genomic_DNA"/>
</dbReference>
<evidence type="ECO:0000256" key="3">
    <source>
        <dbReference type="ARBA" id="ARBA00022898"/>
    </source>
</evidence>
<keyword evidence="5" id="KW-0028">Amino-acid biosynthesis</keyword>
<dbReference type="InterPro" id="IPR022644">
    <property type="entry name" value="De-COase2_N"/>
</dbReference>
<name>A0A926E1T9_9FIRM</name>
<evidence type="ECO:0000256" key="5">
    <source>
        <dbReference type="HAMAP-Rule" id="MF_02120"/>
    </source>
</evidence>
<dbReference type="SUPFAM" id="SSF55729">
    <property type="entry name" value="Acyl-CoA N-acyltransferases (Nat)"/>
    <property type="match status" value="1"/>
</dbReference>
<comment type="pathway">
    <text evidence="5 8">Amino-acid biosynthesis; L-lysine biosynthesis via DAP pathway; L-lysine from DL-2,6-diaminopimelate: step 1/1.</text>
</comment>
<comment type="caution">
    <text evidence="10">The sequence shown here is derived from an EMBL/GenBank/DDBJ whole genome shotgun (WGS) entry which is preliminary data.</text>
</comment>
<evidence type="ECO:0000256" key="1">
    <source>
        <dbReference type="ARBA" id="ARBA00001933"/>
    </source>
</evidence>
<keyword evidence="2 5" id="KW-0210">Decarboxylase</keyword>
<comment type="similarity">
    <text evidence="5">Belongs to the Orn/Lys/Arg decarboxylase class-II family. LysA subfamily.</text>
</comment>
<dbReference type="FunFam" id="3.20.20.10:FF:000003">
    <property type="entry name" value="Diaminopimelate decarboxylase"/>
    <property type="match status" value="1"/>
</dbReference>
<dbReference type="GO" id="GO:0016747">
    <property type="term" value="F:acyltransferase activity, transferring groups other than amino-acyl groups"/>
    <property type="evidence" value="ECO:0007669"/>
    <property type="project" value="InterPro"/>
</dbReference>
<comment type="function">
    <text evidence="5">Specifically catalyzes the decarboxylation of meso-diaminopimelate (meso-DAP) to L-lysine.</text>
</comment>
<dbReference type="PROSITE" id="PS00879">
    <property type="entry name" value="ODR_DC_2_2"/>
    <property type="match status" value="1"/>
</dbReference>
<feature type="modified residue" description="N6-(pyridoxal phosphate)lysine" evidence="5 7">
    <location>
        <position position="231"/>
    </location>
</feature>
<dbReference type="CDD" id="cd04301">
    <property type="entry name" value="NAT_SF"/>
    <property type="match status" value="1"/>
</dbReference>
<dbReference type="InterPro" id="IPR002986">
    <property type="entry name" value="DAP_deCOOHase_LysA"/>
</dbReference>
<dbReference type="Pfam" id="PF13673">
    <property type="entry name" value="Acetyltransf_10"/>
    <property type="match status" value="1"/>
</dbReference>
<evidence type="ECO:0000256" key="4">
    <source>
        <dbReference type="ARBA" id="ARBA00023239"/>
    </source>
</evidence>
<feature type="binding site" evidence="5">
    <location>
        <position position="555"/>
    </location>
    <ligand>
        <name>substrate</name>
    </ligand>
</feature>
<dbReference type="PANTHER" id="PTHR43727:SF2">
    <property type="entry name" value="GROUP IV DECARBOXYLASE"/>
    <property type="match status" value="1"/>
</dbReference>
<comment type="catalytic activity">
    <reaction evidence="5 8">
        <text>meso-2,6-diaminopimelate + H(+) = L-lysine + CO2</text>
        <dbReference type="Rhea" id="RHEA:15101"/>
        <dbReference type="ChEBI" id="CHEBI:15378"/>
        <dbReference type="ChEBI" id="CHEBI:16526"/>
        <dbReference type="ChEBI" id="CHEBI:32551"/>
        <dbReference type="ChEBI" id="CHEBI:57791"/>
        <dbReference type="EC" id="4.1.1.20"/>
    </reaction>
</comment>
<evidence type="ECO:0000313" key="10">
    <source>
        <dbReference type="EMBL" id="MBC8558652.1"/>
    </source>
</evidence>
<dbReference type="PROSITE" id="PS51186">
    <property type="entry name" value="GNAT"/>
    <property type="match status" value="1"/>
</dbReference>
<feature type="binding site" evidence="5">
    <location>
        <position position="499"/>
    </location>
    <ligand>
        <name>substrate</name>
    </ligand>
</feature>
<dbReference type="Pfam" id="PF02784">
    <property type="entry name" value="Orn_Arg_deC_N"/>
    <property type="match status" value="1"/>
</dbReference>
<accession>A0A926E1T9</accession>
<dbReference type="InterPro" id="IPR009006">
    <property type="entry name" value="Ala_racemase/Decarboxylase_C"/>
</dbReference>
<dbReference type="RefSeq" id="WP_430413296.1">
    <property type="nucleotide sequence ID" value="NZ_JACRSV010000001.1"/>
</dbReference>
<evidence type="ECO:0000256" key="2">
    <source>
        <dbReference type="ARBA" id="ARBA00022793"/>
    </source>
</evidence>
<dbReference type="PRINTS" id="PR01179">
    <property type="entry name" value="ODADCRBXLASE"/>
</dbReference>
<dbReference type="GO" id="GO:0030170">
    <property type="term" value="F:pyridoxal phosphate binding"/>
    <property type="evidence" value="ECO:0007669"/>
    <property type="project" value="UniProtKB-UniRule"/>
</dbReference>
<dbReference type="GO" id="GO:0008836">
    <property type="term" value="F:diaminopimelate decarboxylase activity"/>
    <property type="evidence" value="ECO:0007669"/>
    <property type="project" value="UniProtKB-UniRule"/>
</dbReference>
<feature type="domain" description="N-acetyltransferase" evidence="9">
    <location>
        <begin position="2"/>
        <end position="155"/>
    </location>
</feature>
<feature type="binding site" evidence="5">
    <location>
        <position position="555"/>
    </location>
    <ligand>
        <name>pyridoxal 5'-phosphate</name>
        <dbReference type="ChEBI" id="CHEBI:597326"/>
    </ligand>
</feature>
<dbReference type="HAMAP" id="MF_02120">
    <property type="entry name" value="LysA"/>
    <property type="match status" value="1"/>
</dbReference>
<organism evidence="10 11">
    <name type="scientific">Fumia xinanensis</name>
    <dbReference type="NCBI Taxonomy" id="2763659"/>
    <lineage>
        <taxon>Bacteria</taxon>
        <taxon>Bacillati</taxon>
        <taxon>Bacillota</taxon>
        <taxon>Clostridia</taxon>
        <taxon>Eubacteriales</taxon>
        <taxon>Oscillospiraceae</taxon>
        <taxon>Fumia</taxon>
    </lineage>
</organism>
<evidence type="ECO:0000259" key="9">
    <source>
        <dbReference type="PROSITE" id="PS51186"/>
    </source>
</evidence>
<feature type="binding site" evidence="5">
    <location>
        <position position="527"/>
    </location>
    <ligand>
        <name>substrate</name>
    </ligand>
</feature>
<gene>
    <name evidence="5 10" type="primary">lysA</name>
    <name evidence="10" type="ORF">H8710_01080</name>
</gene>
<evidence type="ECO:0000256" key="6">
    <source>
        <dbReference type="NCBIfam" id="TIGR01048"/>
    </source>
</evidence>
<dbReference type="InterPro" id="IPR000182">
    <property type="entry name" value="GNAT_dom"/>
</dbReference>
<dbReference type="Gene3D" id="3.40.630.30">
    <property type="match status" value="1"/>
</dbReference>
<keyword evidence="4 5" id="KW-0456">Lyase</keyword>
<dbReference type="InterPro" id="IPR016181">
    <property type="entry name" value="Acyl_CoA_acyltransferase"/>
</dbReference>
<evidence type="ECO:0000256" key="7">
    <source>
        <dbReference type="PIRSR" id="PIRSR600183-50"/>
    </source>
</evidence>
<keyword evidence="11" id="KW-1185">Reference proteome</keyword>
<dbReference type="AlphaFoldDB" id="A0A926E1T9"/>
<evidence type="ECO:0000256" key="8">
    <source>
        <dbReference type="RuleBase" id="RU003738"/>
    </source>
</evidence>
<keyword evidence="5 8" id="KW-0457">Lysine biosynthesis</keyword>
<dbReference type="PANTHER" id="PTHR43727">
    <property type="entry name" value="DIAMINOPIMELATE DECARBOXYLASE"/>
    <property type="match status" value="1"/>
</dbReference>
<evidence type="ECO:0000313" key="11">
    <source>
        <dbReference type="Proteomes" id="UP000610760"/>
    </source>
</evidence>
<dbReference type="InterPro" id="IPR000183">
    <property type="entry name" value="Orn/DAP/Arg_de-COase"/>
</dbReference>
<dbReference type="SUPFAM" id="SSF51419">
    <property type="entry name" value="PLP-binding barrel"/>
    <property type="match status" value="1"/>
</dbReference>
<reference evidence="10" key="1">
    <citation type="submission" date="2020-08" db="EMBL/GenBank/DDBJ databases">
        <title>Genome public.</title>
        <authorList>
            <person name="Liu C."/>
            <person name="Sun Q."/>
        </authorList>
    </citation>
    <scope>NUCLEOTIDE SEQUENCE</scope>
    <source>
        <strain evidence="10">NSJ-33</strain>
    </source>
</reference>
<protein>
    <recommendedName>
        <fullName evidence="5 6">Diaminopimelate decarboxylase</fullName>
        <shortName evidence="5">DAP decarboxylase</shortName>
        <shortName evidence="5">DAPDC</shortName>
        <ecNumber evidence="5 6">4.1.1.20</ecNumber>
    </recommendedName>
</protein>
<dbReference type="Proteomes" id="UP000610760">
    <property type="component" value="Unassembled WGS sequence"/>
</dbReference>
<sequence>MLKLRHFREADTDTLIALFYQTVHTVNAAHYSEKQLDAWAPEKPFRDHWDAVFHGRAFVVAEIDGVIAGFGDLSNIGVFDHLFVHKDFQRRGVASAITCCIEQIALREGLTTLQTEASITAKPFFERKGYHVITEQKKPCRGQVFRNYLMEKTLTDKRLSEKGRFAMDRNIQISAEGHLMLGGVDAVSLVKEYHTPLYVMEEDVIRDAMKSYRKSIDEFYGGKGLVCYASKAFSCKEIYRIAQEEQIGIDVVSAGELYTALCVDFPMEKVCFHGNNKSPEELRMALEHNVGRIVVDNLTELSSLSTIAREMGKIARILLRVKPGVDAHTHSFIRTGQIDSKFGLALETGEAMEAVKISLKTDHIELLGLHCHIGSQILDVEPFVHTAEIMMGFMADIQKETGAVLTDLNLGGGFGIRYSDEDTPVPYVEYMKEVSAMIQKKAEELSFPQPFILIEPGRSIVGEAGTTLYTVGSIKKIPGIRTYVAVDGGMCDNPRYALYQSKYDMLLANRANAPIAGTFTVAGKCCESGDLLGEHVPLPQAEAGDVLAVLSTGAYNYSMSSHYNRNLIPPVVMVKDGKSRVIIKGETLDDMVRNDI</sequence>
<proteinExistence type="inferred from homology"/>